<dbReference type="SUPFAM" id="SSF141571">
    <property type="entry name" value="Pentapeptide repeat-like"/>
    <property type="match status" value="1"/>
</dbReference>
<proteinExistence type="inferred from homology"/>
<dbReference type="InterPro" id="IPR036397">
    <property type="entry name" value="RNaseH_sf"/>
</dbReference>
<dbReference type="InterPro" id="IPR036085">
    <property type="entry name" value="PAZ_dom_sf"/>
</dbReference>
<dbReference type="OrthoDB" id="8068099at2759"/>
<keyword evidence="5" id="KW-1185">Reference proteome</keyword>
<dbReference type="AlphaFoldDB" id="A0A8K0FWP0"/>
<protein>
    <submittedName>
        <fullName evidence="4">Uncharacterized protein</fullName>
    </submittedName>
</protein>
<dbReference type="PANTHER" id="PTHR22891">
    <property type="entry name" value="EUKARYOTIC TRANSLATION INITIATION FACTOR 2C"/>
    <property type="match status" value="1"/>
</dbReference>
<dbReference type="SUPFAM" id="SSF101690">
    <property type="entry name" value="PAZ domain"/>
    <property type="match status" value="2"/>
</dbReference>
<dbReference type="Pfam" id="PF02171">
    <property type="entry name" value="Piwi"/>
    <property type="match status" value="1"/>
</dbReference>
<organism evidence="4 5">
    <name type="scientific">Ignelater luminosus</name>
    <name type="common">Cucubano</name>
    <name type="synonym">Pyrophorus luminosus</name>
    <dbReference type="NCBI Taxonomy" id="2038154"/>
    <lineage>
        <taxon>Eukaryota</taxon>
        <taxon>Metazoa</taxon>
        <taxon>Ecdysozoa</taxon>
        <taxon>Arthropoda</taxon>
        <taxon>Hexapoda</taxon>
        <taxon>Insecta</taxon>
        <taxon>Pterygota</taxon>
        <taxon>Neoptera</taxon>
        <taxon>Endopterygota</taxon>
        <taxon>Coleoptera</taxon>
        <taxon>Polyphaga</taxon>
        <taxon>Elateriformia</taxon>
        <taxon>Elateroidea</taxon>
        <taxon>Elateridae</taxon>
        <taxon>Agrypninae</taxon>
        <taxon>Pyrophorini</taxon>
        <taxon>Ignelater</taxon>
    </lineage>
</organism>
<gene>
    <name evidence="4" type="ORF">ILUMI_24130</name>
</gene>
<name>A0A8K0FWP0_IGNLU</name>
<dbReference type="PROSITE" id="PS50821">
    <property type="entry name" value="PAZ"/>
    <property type="match status" value="2"/>
</dbReference>
<dbReference type="Gene3D" id="3.40.50.2300">
    <property type="match status" value="1"/>
</dbReference>
<dbReference type="InterPro" id="IPR003100">
    <property type="entry name" value="PAZ_dom"/>
</dbReference>
<evidence type="ECO:0000259" key="3">
    <source>
        <dbReference type="PROSITE" id="PS50822"/>
    </source>
</evidence>
<dbReference type="GO" id="GO:0034587">
    <property type="term" value="P:piRNA processing"/>
    <property type="evidence" value="ECO:0007669"/>
    <property type="project" value="UniProtKB-ARBA"/>
</dbReference>
<reference evidence="4" key="1">
    <citation type="submission" date="2019-08" db="EMBL/GenBank/DDBJ databases">
        <title>The genome of the North American firefly Photinus pyralis.</title>
        <authorList>
            <consortium name="Photinus pyralis genome working group"/>
            <person name="Fallon T.R."/>
            <person name="Sander Lower S.E."/>
            <person name="Weng J.-K."/>
        </authorList>
    </citation>
    <scope>NUCLEOTIDE SEQUENCE</scope>
    <source>
        <strain evidence="4">TRF0915ILg1</strain>
        <tissue evidence="4">Whole body</tissue>
    </source>
</reference>
<dbReference type="Pfam" id="PF02170">
    <property type="entry name" value="PAZ"/>
    <property type="match status" value="2"/>
</dbReference>
<dbReference type="SMART" id="SM00950">
    <property type="entry name" value="Piwi"/>
    <property type="match status" value="1"/>
</dbReference>
<dbReference type="Gene3D" id="2.160.20.80">
    <property type="entry name" value="E3 ubiquitin-protein ligase SopA"/>
    <property type="match status" value="1"/>
</dbReference>
<evidence type="ECO:0000313" key="4">
    <source>
        <dbReference type="EMBL" id="KAF2882030.1"/>
    </source>
</evidence>
<dbReference type="GO" id="GO:0003723">
    <property type="term" value="F:RNA binding"/>
    <property type="evidence" value="ECO:0007669"/>
    <property type="project" value="InterPro"/>
</dbReference>
<evidence type="ECO:0000313" key="5">
    <source>
        <dbReference type="Proteomes" id="UP000801492"/>
    </source>
</evidence>
<dbReference type="InterPro" id="IPR012337">
    <property type="entry name" value="RNaseH-like_sf"/>
</dbReference>
<evidence type="ECO:0000259" key="2">
    <source>
        <dbReference type="PROSITE" id="PS50821"/>
    </source>
</evidence>
<feature type="domain" description="PAZ" evidence="2">
    <location>
        <begin position="236"/>
        <end position="338"/>
    </location>
</feature>
<feature type="domain" description="PAZ" evidence="2">
    <location>
        <begin position="992"/>
        <end position="1108"/>
    </location>
</feature>
<dbReference type="SUPFAM" id="SSF53098">
    <property type="entry name" value="Ribonuclease H-like"/>
    <property type="match status" value="1"/>
</dbReference>
<dbReference type="InterPro" id="IPR003165">
    <property type="entry name" value="Piwi"/>
</dbReference>
<sequence length="1273" mass="147962">MENLQSDYTLHSSDIQQADVQQANVQQADVQQADVQPAGLQPEDIQPIVLQPADLQHADSQPADIQDTHTQPLDIQLEDLKHADLQLENPQPAVLQPMDISNIILQSADLQFIDVEPAEVQPMDGVSNYYRIACAHDSFFYEYTVEISPEKPPYAVLQYLLHKYVPTSFKVQVEYNKFYLPTKLSDDVIQYQAIHPQYEMPFIVHIVFKCEKRLIEYPEIITLVLKDVNSITVYSPIVYHTNNLELDIVRKCHADVKQHKEEIMMLDQKKYFIDSICWDKNTDFTIMSEYGAVKVIEYCMIKFGINIQDPNQPLILLKKDIQDVFPNYCVPEFCYLIGTCNDVLRRPELMEGLNNYLVIPPNQHMKYAVEYINTINEQPISRYILDEWKLKIISKPISILMKKLKPEYVYFRRNKVRLDKVDSWAQQTYLNSMFVPMHLEKWCLLYPDCVNTLDVKNFVNSLLAVSYAMGMKMSPPKLLSYTSYSLVECLRSIRMLKNDGFGFVTVVYKMNFKDHIRRIQRSCCTGVPIIVKIIDSSELPTLAVLRTLTMEISLKLGGALWNVQAVKRKLLVCGYHVVPIRGTTKQVHVYTSNSDTRLTKWCNTVRIAKHPRMDLIAFFQHCLDYYKTENKACPEHVIIFRPYREDLEFENTFATHIQKLLDTNDSKMTLTVILINENHNTRFYLKDMTHAPVGTILNHSVFPNIKSENFYLVSDKTATPTLYEVIYNKSQLSMEEIEHIMFKLCCLDSASFDSNKISPVPAPYMKAARVSSFVANTVGSQISPSLSKSAVYLKKIRRVAESSKYIIKDMEGLYSEDLESEGSPTVDLLPEYVEYVNFFPECPVVTNIKGISNYYKVTSERDFLYVYNVRVRPKPPSNEILQYLLQKYVPMPIKIQSDPYTFYLPTKLSRNHIEYAATHPKCNKTFRINIKYKTQELLIDQPEIICEVLKQVNDIIIYLPRVYEDPLKGFRIQRKCCVDVKQHETEIMMSLNFEHYLIDNVNIRKIIDDTTKKVAVQCANMILEEDVIGKVVFNRLDQKTYLVDSICWDECTSLKITSEYGKLQLQNYYMLKYGVKLTEPEGPLVLLRKDMQDTSTQYFAPRYCHIVGTYDDLKKIQPLSKYILNEWKLKIIPEPINICMKKLEPEYVYFETCKIKLDQVESWVQETIDGGMLVTMDLSNWCLLYPNSWDLRLIQSFKESKTQYPSKVNVWAGSIDNNIIDPFFIDSNLNGEKYLELLESQIIPAFNVLNLDGLKAMDVMRTTINRKFPHLVR</sequence>
<evidence type="ECO:0000256" key="1">
    <source>
        <dbReference type="RuleBase" id="RU361178"/>
    </source>
</evidence>
<feature type="domain" description="Piwi" evidence="3">
    <location>
        <begin position="623"/>
        <end position="779"/>
    </location>
</feature>
<comment type="caution">
    <text evidence="4">The sequence shown here is derived from an EMBL/GenBank/DDBJ whole genome shotgun (WGS) entry which is preliminary data.</text>
</comment>
<dbReference type="SMART" id="SM00949">
    <property type="entry name" value="PAZ"/>
    <property type="match status" value="2"/>
</dbReference>
<dbReference type="Gene3D" id="3.30.420.10">
    <property type="entry name" value="Ribonuclease H-like superfamily/Ribonuclease H"/>
    <property type="match status" value="1"/>
</dbReference>
<dbReference type="Proteomes" id="UP000801492">
    <property type="component" value="Unassembled WGS sequence"/>
</dbReference>
<dbReference type="PROSITE" id="PS50822">
    <property type="entry name" value="PIWI"/>
    <property type="match status" value="1"/>
</dbReference>
<dbReference type="Gene3D" id="2.170.260.10">
    <property type="entry name" value="paz domain"/>
    <property type="match status" value="2"/>
</dbReference>
<accession>A0A8K0FWP0</accession>
<dbReference type="EMBL" id="VTPC01090660">
    <property type="protein sequence ID" value="KAF2882030.1"/>
    <property type="molecule type" value="Genomic_DNA"/>
</dbReference>
<comment type="similarity">
    <text evidence="1">Belongs to the argonaute family.</text>
</comment>